<dbReference type="SUPFAM" id="SSF53686">
    <property type="entry name" value="Tryptophan synthase beta subunit-like PLP-dependent enzymes"/>
    <property type="match status" value="1"/>
</dbReference>
<evidence type="ECO:0000256" key="2">
    <source>
        <dbReference type="ARBA" id="ARBA00022898"/>
    </source>
</evidence>
<dbReference type="Proteomes" id="UP000006304">
    <property type="component" value="Chromosome"/>
</dbReference>
<evidence type="ECO:0000259" key="3">
    <source>
        <dbReference type="PROSITE" id="PS50206"/>
    </source>
</evidence>
<dbReference type="Pfam" id="PF00581">
    <property type="entry name" value="Rhodanese"/>
    <property type="match status" value="1"/>
</dbReference>
<evidence type="ECO:0000256" key="1">
    <source>
        <dbReference type="ARBA" id="ARBA00001933"/>
    </source>
</evidence>
<dbReference type="STRING" id="1133849.O3I_019890"/>
<dbReference type="GO" id="GO:0004792">
    <property type="term" value="F:thiosulfate-cyanide sulfurtransferase activity"/>
    <property type="evidence" value="ECO:0007669"/>
    <property type="project" value="InterPro"/>
</dbReference>
<dbReference type="Gene3D" id="3.40.50.1100">
    <property type="match status" value="2"/>
</dbReference>
<feature type="domain" description="Rhodanese" evidence="3">
    <location>
        <begin position="382"/>
        <end position="472"/>
    </location>
</feature>
<name>K0EWR9_NOCB7</name>
<organism evidence="4 5">
    <name type="scientific">Nocardia brasiliensis (strain ATCC 700358 / HUJEG-1)</name>
    <dbReference type="NCBI Taxonomy" id="1133849"/>
    <lineage>
        <taxon>Bacteria</taxon>
        <taxon>Bacillati</taxon>
        <taxon>Actinomycetota</taxon>
        <taxon>Actinomycetes</taxon>
        <taxon>Mycobacteriales</taxon>
        <taxon>Nocardiaceae</taxon>
        <taxon>Nocardia</taxon>
    </lineage>
</organism>
<dbReference type="InterPro" id="IPR050214">
    <property type="entry name" value="Cys_Synth/Cystath_Beta-Synth"/>
</dbReference>
<dbReference type="HOGENOM" id="CLU_021018_1_0_11"/>
<dbReference type="Pfam" id="PF00291">
    <property type="entry name" value="PALP"/>
    <property type="match status" value="1"/>
</dbReference>
<dbReference type="EMBL" id="CP003876">
    <property type="protein sequence ID" value="AFU01937.1"/>
    <property type="molecule type" value="Genomic_DNA"/>
</dbReference>
<dbReference type="eggNOG" id="COG0607">
    <property type="taxonomic scope" value="Bacteria"/>
</dbReference>
<dbReference type="PROSITE" id="PS00380">
    <property type="entry name" value="RHODANESE_1"/>
    <property type="match status" value="1"/>
</dbReference>
<gene>
    <name evidence="4" type="ORF">O3I_019890</name>
</gene>
<dbReference type="InterPro" id="IPR036873">
    <property type="entry name" value="Rhodanese-like_dom_sf"/>
</dbReference>
<reference evidence="4 5" key="1">
    <citation type="journal article" date="2012" name="J. Bacteriol.">
        <title>Complete genome sequence of Nocardia brasiliensis HUJEG-1.</title>
        <authorList>
            <person name="Vera-Cabrera L."/>
            <person name="Ortiz-Lopez R."/>
            <person name="Elizondo-Gonzalez R."/>
            <person name="Perez-Maya A.A."/>
            <person name="Ocampo-Candiani J."/>
        </authorList>
    </citation>
    <scope>NUCLEOTIDE SEQUENCE [LARGE SCALE GENOMIC DNA]</scope>
    <source>
        <strain evidence="5">ATCC 700358</strain>
    </source>
</reference>
<accession>K0EWR9</accession>
<dbReference type="GO" id="GO:1901605">
    <property type="term" value="P:alpha-amino acid metabolic process"/>
    <property type="evidence" value="ECO:0007669"/>
    <property type="project" value="UniProtKB-ARBA"/>
</dbReference>
<dbReference type="AlphaFoldDB" id="K0EWR9"/>
<evidence type="ECO:0000313" key="5">
    <source>
        <dbReference type="Proteomes" id="UP000006304"/>
    </source>
</evidence>
<dbReference type="Gene3D" id="3.40.250.10">
    <property type="entry name" value="Rhodanese-like domain"/>
    <property type="match status" value="1"/>
</dbReference>
<dbReference type="KEGG" id="nbr:O3I_019890"/>
<protein>
    <recommendedName>
        <fullName evidence="3">Rhodanese domain-containing protein</fullName>
    </recommendedName>
</protein>
<comment type="cofactor">
    <cofactor evidence="1">
        <name>pyridoxal 5'-phosphate</name>
        <dbReference type="ChEBI" id="CHEBI:597326"/>
    </cofactor>
</comment>
<dbReference type="PANTHER" id="PTHR10314">
    <property type="entry name" value="CYSTATHIONINE BETA-SYNTHASE"/>
    <property type="match status" value="1"/>
</dbReference>
<dbReference type="PROSITE" id="PS50206">
    <property type="entry name" value="RHODANESE_3"/>
    <property type="match status" value="1"/>
</dbReference>
<dbReference type="InterPro" id="IPR001307">
    <property type="entry name" value="Thiosulphate_STrfase_CS"/>
</dbReference>
<sequence>MPRRGLPPGTRPHPTARVPAVAGAAPEHRGALMRYDHITELIGNTPLLRLDPAVHGLRNVELYAKLESHNPFGSVKDRVAWGMIRDELDDIVARGQSFIEASSGNTAKALRILGAVHGIGLRAVTNRIKVAEVRELLQLFGTEIVELPGLSECPDPTTPNDVYAVIEATMAQRPGAYHHASQYTNEKNIEAHHHGTGREIHEDLAADGITRVDYLIGGLGTTGSTRGTATYLRKHNPELRTVAVVSERADFIPGIRSESEMWEVGLFQPGFYDSIVTVEAARAVDATLRLATGYGVLAGPTSGASYAAALDTLAAEADSARPADDPIVAVFIVCDRLEPYLSYIKKRRPDLFSPAARAAAPTPADLTATPTVSPDELAELDRTGRPTIVDTRGAMAYRIGHVPGALNIRDDQLDDMFAQGIPFPRSRPLVFVCPVGELSLRFAARARQAGYDATSLAGGVAAWRAAGLPLERG</sequence>
<dbReference type="InterPro" id="IPR036052">
    <property type="entry name" value="TrpB-like_PALP_sf"/>
</dbReference>
<dbReference type="SMART" id="SM00450">
    <property type="entry name" value="RHOD"/>
    <property type="match status" value="1"/>
</dbReference>
<dbReference type="CDD" id="cd00158">
    <property type="entry name" value="RHOD"/>
    <property type="match status" value="1"/>
</dbReference>
<dbReference type="InterPro" id="IPR001763">
    <property type="entry name" value="Rhodanese-like_dom"/>
</dbReference>
<proteinExistence type="predicted"/>
<keyword evidence="2" id="KW-0663">Pyridoxal phosphate</keyword>
<dbReference type="eggNOG" id="COG0031">
    <property type="taxonomic scope" value="Bacteria"/>
</dbReference>
<evidence type="ECO:0000313" key="4">
    <source>
        <dbReference type="EMBL" id="AFU01937.1"/>
    </source>
</evidence>
<dbReference type="SUPFAM" id="SSF52821">
    <property type="entry name" value="Rhodanese/Cell cycle control phosphatase"/>
    <property type="match status" value="1"/>
</dbReference>
<dbReference type="InterPro" id="IPR001926">
    <property type="entry name" value="TrpB-like_PALP"/>
</dbReference>
<keyword evidence="5" id="KW-1185">Reference proteome</keyword>